<name>Q0UWN5_PHANO</name>
<protein>
    <submittedName>
        <fullName evidence="2">Uncharacterized protein</fullName>
    </submittedName>
</protein>
<dbReference type="GeneID" id="5971237"/>
<feature type="compositionally biased region" description="Pro residues" evidence="1">
    <location>
        <begin position="163"/>
        <end position="180"/>
    </location>
</feature>
<dbReference type="AlphaFoldDB" id="Q0UWN5"/>
<dbReference type="RefSeq" id="XP_001794374.1">
    <property type="nucleotide sequence ID" value="XM_001794322.1"/>
</dbReference>
<gene>
    <name evidence="2" type="ORF">SNOG_03829</name>
</gene>
<evidence type="ECO:0000313" key="2">
    <source>
        <dbReference type="EMBL" id="EAT89034.2"/>
    </source>
</evidence>
<dbReference type="InParanoid" id="Q0UWN5"/>
<dbReference type="EMBL" id="CH445329">
    <property type="protein sequence ID" value="EAT89034.2"/>
    <property type="molecule type" value="Genomic_DNA"/>
</dbReference>
<organism evidence="2 3">
    <name type="scientific">Phaeosphaeria nodorum (strain SN15 / ATCC MYA-4574 / FGSC 10173)</name>
    <name type="common">Glume blotch fungus</name>
    <name type="synonym">Parastagonospora nodorum</name>
    <dbReference type="NCBI Taxonomy" id="321614"/>
    <lineage>
        <taxon>Eukaryota</taxon>
        <taxon>Fungi</taxon>
        <taxon>Dikarya</taxon>
        <taxon>Ascomycota</taxon>
        <taxon>Pezizomycotina</taxon>
        <taxon>Dothideomycetes</taxon>
        <taxon>Pleosporomycetidae</taxon>
        <taxon>Pleosporales</taxon>
        <taxon>Pleosporineae</taxon>
        <taxon>Phaeosphaeriaceae</taxon>
        <taxon>Parastagonospora</taxon>
    </lineage>
</organism>
<evidence type="ECO:0000256" key="1">
    <source>
        <dbReference type="SAM" id="MobiDB-lite"/>
    </source>
</evidence>
<evidence type="ECO:0000313" key="3">
    <source>
        <dbReference type="Proteomes" id="UP000001055"/>
    </source>
</evidence>
<proteinExistence type="predicted"/>
<dbReference type="Proteomes" id="UP000001055">
    <property type="component" value="Unassembled WGS sequence"/>
</dbReference>
<dbReference type="VEuPathDB" id="FungiDB:JI435_038290"/>
<reference evidence="3" key="1">
    <citation type="journal article" date="2007" name="Plant Cell">
        <title>Dothideomycete-plant interactions illuminated by genome sequencing and EST analysis of the wheat pathogen Stagonospora nodorum.</title>
        <authorList>
            <person name="Hane J.K."/>
            <person name="Lowe R.G."/>
            <person name="Solomon P.S."/>
            <person name="Tan K.C."/>
            <person name="Schoch C.L."/>
            <person name="Spatafora J.W."/>
            <person name="Crous P.W."/>
            <person name="Kodira C."/>
            <person name="Birren B.W."/>
            <person name="Galagan J.E."/>
            <person name="Torriani S.F."/>
            <person name="McDonald B.A."/>
            <person name="Oliver R.P."/>
        </authorList>
    </citation>
    <scope>NUCLEOTIDE SEQUENCE [LARGE SCALE GENOMIC DNA]</scope>
    <source>
        <strain evidence="3">SN15 / ATCC MYA-4574 / FGSC 10173</strain>
    </source>
</reference>
<accession>Q0UWN5</accession>
<sequence>MWPFIPRKVMESIPISSAPTFRPDEALPEAPDAVSAVKKQEADYILRVFYILWSAFLDFRETTWTTPIAGVPNHDTLEPVIIVDELKTDRWNGYWSKFPTDRIPPLQDTTTRVQVLCTGSCLDTAHFTRLIEQVFEGIHDPRPFNSDLINPRHVRHPRRNLLPPRPLPPDHIPPHRPNPHPTLYPSPLVPARNFHPDPPPMGHPPVGPAIRQTRAGHRLAGLCALVHRAGF</sequence>
<feature type="region of interest" description="Disordered" evidence="1">
    <location>
        <begin position="155"/>
        <end position="180"/>
    </location>
</feature>
<dbReference type="KEGG" id="pno:SNOG_03829"/>
<dbReference type="HOGENOM" id="CLU_1200215_0_0_1"/>